<keyword evidence="3" id="KW-1185">Reference proteome</keyword>
<evidence type="ECO:0000313" key="2">
    <source>
        <dbReference type="EMBL" id="GAA4964975.1"/>
    </source>
</evidence>
<protein>
    <submittedName>
        <fullName evidence="2">Uncharacterized protein</fullName>
    </submittedName>
</protein>
<dbReference type="EMBL" id="BAABIL010000054">
    <property type="protein sequence ID" value="GAA4964975.1"/>
    <property type="molecule type" value="Genomic_DNA"/>
</dbReference>
<organism evidence="2 3">
    <name type="scientific">Kineococcus glutinatus</name>
    <dbReference type="NCBI Taxonomy" id="1070872"/>
    <lineage>
        <taxon>Bacteria</taxon>
        <taxon>Bacillati</taxon>
        <taxon>Actinomycetota</taxon>
        <taxon>Actinomycetes</taxon>
        <taxon>Kineosporiales</taxon>
        <taxon>Kineosporiaceae</taxon>
        <taxon>Kineococcus</taxon>
    </lineage>
</organism>
<sequence length="110" mass="11144">MEDDPSEGQRMRTRIPAAGLLLVLAAAGCGAPSYDAASPAVLPAPETPAAREPVPAASDQPSPPSAVLAVDVVAGDRVRLLDGGQPAAGVISYHGTTEEFAPAWRYALPG</sequence>
<accession>A0ABP9H9M9</accession>
<gene>
    <name evidence="2" type="ORF">GCM10023225_05110</name>
</gene>
<name>A0ABP9H9M9_9ACTN</name>
<dbReference type="Proteomes" id="UP001501195">
    <property type="component" value="Unassembled WGS sequence"/>
</dbReference>
<evidence type="ECO:0000256" key="1">
    <source>
        <dbReference type="SAM" id="MobiDB-lite"/>
    </source>
</evidence>
<evidence type="ECO:0000313" key="3">
    <source>
        <dbReference type="Proteomes" id="UP001501195"/>
    </source>
</evidence>
<reference evidence="3" key="1">
    <citation type="journal article" date="2019" name="Int. J. Syst. Evol. Microbiol.">
        <title>The Global Catalogue of Microorganisms (GCM) 10K type strain sequencing project: providing services to taxonomists for standard genome sequencing and annotation.</title>
        <authorList>
            <consortium name="The Broad Institute Genomics Platform"/>
            <consortium name="The Broad Institute Genome Sequencing Center for Infectious Disease"/>
            <person name="Wu L."/>
            <person name="Ma J."/>
        </authorList>
    </citation>
    <scope>NUCLEOTIDE SEQUENCE [LARGE SCALE GENOMIC DNA]</scope>
    <source>
        <strain evidence="3">JCM 18126</strain>
    </source>
</reference>
<feature type="region of interest" description="Disordered" evidence="1">
    <location>
        <begin position="44"/>
        <end position="64"/>
    </location>
</feature>
<comment type="caution">
    <text evidence="2">The sequence shown here is derived from an EMBL/GenBank/DDBJ whole genome shotgun (WGS) entry which is preliminary data.</text>
</comment>
<proteinExistence type="predicted"/>